<dbReference type="EMBL" id="FNHS01000029">
    <property type="protein sequence ID" value="SDO60548.1"/>
    <property type="molecule type" value="Genomic_DNA"/>
</dbReference>
<proteinExistence type="predicted"/>
<dbReference type="Proteomes" id="UP000198704">
    <property type="component" value="Unassembled WGS sequence"/>
</dbReference>
<feature type="compositionally biased region" description="Low complexity" evidence="1">
    <location>
        <begin position="75"/>
        <end position="87"/>
    </location>
</feature>
<keyword evidence="3" id="KW-1185">Reference proteome</keyword>
<dbReference type="STRING" id="582672.SAMN05216360_12950"/>
<evidence type="ECO:0000256" key="1">
    <source>
        <dbReference type="SAM" id="MobiDB-lite"/>
    </source>
</evidence>
<protein>
    <submittedName>
        <fullName evidence="2">Uncharacterized protein</fullName>
    </submittedName>
</protein>
<feature type="region of interest" description="Disordered" evidence="1">
    <location>
        <begin position="54"/>
        <end position="87"/>
    </location>
</feature>
<feature type="non-terminal residue" evidence="2">
    <location>
        <position position="1"/>
    </location>
</feature>
<dbReference type="AlphaFoldDB" id="A0A1H0KX88"/>
<evidence type="ECO:0000313" key="3">
    <source>
        <dbReference type="Proteomes" id="UP000198704"/>
    </source>
</evidence>
<evidence type="ECO:0000313" key="2">
    <source>
        <dbReference type="EMBL" id="SDO60548.1"/>
    </source>
</evidence>
<sequence length="87" mass="9077">IFHGVLPRKSQPIEQHFMFTDQGIDCADRNKNTLTSSSSGWNLNGAIIDSKGNITTPGNMTAGQGTGDQVDLQGHTHGTGPAPTAGT</sequence>
<accession>A0A1H0KX88</accession>
<organism evidence="2 3">
    <name type="scientific">Methylobacterium phyllostachyos</name>
    <dbReference type="NCBI Taxonomy" id="582672"/>
    <lineage>
        <taxon>Bacteria</taxon>
        <taxon>Pseudomonadati</taxon>
        <taxon>Pseudomonadota</taxon>
        <taxon>Alphaproteobacteria</taxon>
        <taxon>Hyphomicrobiales</taxon>
        <taxon>Methylobacteriaceae</taxon>
        <taxon>Methylobacterium</taxon>
    </lineage>
</organism>
<feature type="compositionally biased region" description="Polar residues" evidence="1">
    <location>
        <begin position="54"/>
        <end position="63"/>
    </location>
</feature>
<dbReference type="RefSeq" id="WP_167627810.1">
    <property type="nucleotide sequence ID" value="NZ_FNHS01000029.1"/>
</dbReference>
<name>A0A1H0KX88_9HYPH</name>
<reference evidence="3" key="1">
    <citation type="submission" date="2016-10" db="EMBL/GenBank/DDBJ databases">
        <authorList>
            <person name="Varghese N."/>
            <person name="Submissions S."/>
        </authorList>
    </citation>
    <scope>NUCLEOTIDE SEQUENCE [LARGE SCALE GENOMIC DNA]</scope>
    <source>
        <strain evidence="3">BL47</strain>
    </source>
</reference>
<gene>
    <name evidence="2" type="ORF">SAMN05216360_12950</name>
</gene>